<dbReference type="CDD" id="cd05286">
    <property type="entry name" value="QOR2"/>
    <property type="match status" value="1"/>
</dbReference>
<dbReference type="SUPFAM" id="SSF51735">
    <property type="entry name" value="NAD(P)-binding Rossmann-fold domains"/>
    <property type="match status" value="1"/>
</dbReference>
<dbReference type="GO" id="GO:0003960">
    <property type="term" value="F:quinone reductase (NADPH) activity"/>
    <property type="evidence" value="ECO:0007669"/>
    <property type="project" value="InterPro"/>
</dbReference>
<keyword evidence="2" id="KW-0560">Oxidoreductase</keyword>
<dbReference type="OrthoDB" id="9785812at2"/>
<dbReference type="InterPro" id="IPR036291">
    <property type="entry name" value="NAD(P)-bd_dom_sf"/>
</dbReference>
<dbReference type="Pfam" id="PF00107">
    <property type="entry name" value="ADH_zinc_N"/>
    <property type="match status" value="1"/>
</dbReference>
<dbReference type="RefSeq" id="WP_096723137.1">
    <property type="nucleotide sequence ID" value="NZ_MTZV01000006.1"/>
</dbReference>
<sequence>MGQRDAYQIGFEAYGDAGVLRMFSNPVPAPAAGEVQIRQTAVGVNFVDIYFRSGRYRLPQLPAAPGVEAAGVVEAVGPGVDGIQIGQRVVYGGMPPGSYTNLRNLPADRVLPVPDGISDETAAAALLRGVTSWMLLQRVRELKPGDTLLVHAAAGGLGLILVQWAKSLGARVIGTVGSREKAALALAHGLDQAVLYRDEDFVEAARAFGGGAGVDYAVDGIGGDTLRRTLGAVKPFGMVASVGQVAGEAAPVSLDELGPARSIALARPSVLGLMRDTVQYQRAARETLDRVARGLHVEIGERLPLERAADAHRRMETGATTGSVILIP</sequence>
<dbReference type="Pfam" id="PF08240">
    <property type="entry name" value="ADH_N"/>
    <property type="match status" value="1"/>
</dbReference>
<dbReference type="GO" id="GO:0070402">
    <property type="term" value="F:NADPH binding"/>
    <property type="evidence" value="ECO:0007669"/>
    <property type="project" value="TreeGrafter"/>
</dbReference>
<dbReference type="InterPro" id="IPR011032">
    <property type="entry name" value="GroES-like_sf"/>
</dbReference>
<dbReference type="EMBL" id="MTZV01000006">
    <property type="protein sequence ID" value="PCE21845.1"/>
    <property type="molecule type" value="Genomic_DNA"/>
</dbReference>
<protein>
    <submittedName>
        <fullName evidence="4">Alcohol dehydrogenase</fullName>
    </submittedName>
</protein>
<evidence type="ECO:0000259" key="3">
    <source>
        <dbReference type="SMART" id="SM00829"/>
    </source>
</evidence>
<dbReference type="GO" id="GO:0005829">
    <property type="term" value="C:cytosol"/>
    <property type="evidence" value="ECO:0007669"/>
    <property type="project" value="TreeGrafter"/>
</dbReference>
<proteinExistence type="predicted"/>
<dbReference type="PANTHER" id="PTHR48106:SF13">
    <property type="entry name" value="QUINONE OXIDOREDUCTASE-RELATED"/>
    <property type="match status" value="1"/>
</dbReference>
<evidence type="ECO:0000313" key="4">
    <source>
        <dbReference type="EMBL" id="PCE21845.1"/>
    </source>
</evidence>
<dbReference type="SUPFAM" id="SSF50129">
    <property type="entry name" value="GroES-like"/>
    <property type="match status" value="1"/>
</dbReference>
<evidence type="ECO:0000313" key="5">
    <source>
        <dbReference type="Proteomes" id="UP000218022"/>
    </source>
</evidence>
<organism evidence="4 5">
    <name type="scientific">Paraburkholderia acidicola</name>
    <dbReference type="NCBI Taxonomy" id="1912599"/>
    <lineage>
        <taxon>Bacteria</taxon>
        <taxon>Pseudomonadati</taxon>
        <taxon>Pseudomonadota</taxon>
        <taxon>Betaproteobacteria</taxon>
        <taxon>Burkholderiales</taxon>
        <taxon>Burkholderiaceae</taxon>
        <taxon>Paraburkholderia</taxon>
    </lineage>
</organism>
<dbReference type="Gene3D" id="3.40.50.720">
    <property type="entry name" value="NAD(P)-binding Rossmann-like Domain"/>
    <property type="match status" value="1"/>
</dbReference>
<dbReference type="GO" id="GO:0035925">
    <property type="term" value="F:mRNA 3'-UTR AU-rich region binding"/>
    <property type="evidence" value="ECO:0007669"/>
    <property type="project" value="TreeGrafter"/>
</dbReference>
<dbReference type="AlphaFoldDB" id="A0A2A4EM54"/>
<name>A0A2A4EM54_9BURK</name>
<keyword evidence="1" id="KW-0521">NADP</keyword>
<dbReference type="InterPro" id="IPR013154">
    <property type="entry name" value="ADH-like_N"/>
</dbReference>
<dbReference type="InterPro" id="IPR047618">
    <property type="entry name" value="QOR-like"/>
</dbReference>
<dbReference type="PROSITE" id="PS01162">
    <property type="entry name" value="QOR_ZETA_CRYSTAL"/>
    <property type="match status" value="1"/>
</dbReference>
<dbReference type="GO" id="GO:0008270">
    <property type="term" value="F:zinc ion binding"/>
    <property type="evidence" value="ECO:0007669"/>
    <property type="project" value="InterPro"/>
</dbReference>
<dbReference type="Gene3D" id="3.90.180.10">
    <property type="entry name" value="Medium-chain alcohol dehydrogenases, catalytic domain"/>
    <property type="match status" value="1"/>
</dbReference>
<dbReference type="SMART" id="SM00829">
    <property type="entry name" value="PKS_ER"/>
    <property type="match status" value="1"/>
</dbReference>
<gene>
    <name evidence="4" type="ORF">BWP39_19435</name>
</gene>
<comment type="caution">
    <text evidence="4">The sequence shown here is derived from an EMBL/GenBank/DDBJ whole genome shotgun (WGS) entry which is preliminary data.</text>
</comment>
<dbReference type="InterPro" id="IPR013149">
    <property type="entry name" value="ADH-like_C"/>
</dbReference>
<dbReference type="Proteomes" id="UP000218022">
    <property type="component" value="Unassembled WGS sequence"/>
</dbReference>
<dbReference type="InterPro" id="IPR002364">
    <property type="entry name" value="Quin_OxRdtase/zeta-crystal_CS"/>
</dbReference>
<feature type="domain" description="Enoyl reductase (ER)" evidence="3">
    <location>
        <begin position="15"/>
        <end position="326"/>
    </location>
</feature>
<dbReference type="InterPro" id="IPR020843">
    <property type="entry name" value="ER"/>
</dbReference>
<evidence type="ECO:0000256" key="1">
    <source>
        <dbReference type="ARBA" id="ARBA00022857"/>
    </source>
</evidence>
<evidence type="ECO:0000256" key="2">
    <source>
        <dbReference type="ARBA" id="ARBA00023002"/>
    </source>
</evidence>
<reference evidence="4 5" key="1">
    <citation type="submission" date="2017-01" db="EMBL/GenBank/DDBJ databases">
        <title>Whole-Genome Shotgun Sequencing of Two beta-Proteobacterial Species in Search of the Bulgecin Biosynthetic Cluster.</title>
        <authorList>
            <person name="Horsman M.E."/>
            <person name="Marous D.R."/>
            <person name="Li R."/>
            <person name="Oliver R.A."/>
            <person name="Byun B."/>
            <person name="Emrich S.J."/>
            <person name="Boggess B."/>
            <person name="Townsend C.A."/>
            <person name="Mobashery S."/>
        </authorList>
    </citation>
    <scope>NUCLEOTIDE SEQUENCE [LARGE SCALE GENOMIC DNA]</scope>
    <source>
        <strain evidence="4 5">ATCC 31363</strain>
    </source>
</reference>
<dbReference type="PANTHER" id="PTHR48106">
    <property type="entry name" value="QUINONE OXIDOREDUCTASE PIG3-RELATED"/>
    <property type="match status" value="1"/>
</dbReference>
<accession>A0A2A4EM54</accession>